<protein>
    <submittedName>
        <fullName evidence="2">Uncharacterized protein</fullName>
    </submittedName>
</protein>
<accession>A0A9Q1G7A0</accession>
<proteinExistence type="predicted"/>
<name>A0A9Q1G7A0_SYNKA</name>
<comment type="caution">
    <text evidence="2">The sequence shown here is derived from an EMBL/GenBank/DDBJ whole genome shotgun (WGS) entry which is preliminary data.</text>
</comment>
<evidence type="ECO:0000313" key="2">
    <source>
        <dbReference type="EMBL" id="KAJ8376804.1"/>
    </source>
</evidence>
<sequence length="111" mass="11984">MLLAENYSQLAYAFGQPHTKTGSVVSLLVNTLSSVSSVISPSSLPVPTEELHSFYSQKHSPDSTNAIEEGSKPQMVSGASSHISMSTQARKTQGQVQTLNWPFKKNVQCDS</sequence>
<feature type="region of interest" description="Disordered" evidence="1">
    <location>
        <begin position="55"/>
        <end position="97"/>
    </location>
</feature>
<organism evidence="2 3">
    <name type="scientific">Synaphobranchus kaupii</name>
    <name type="common">Kaup's arrowtooth eel</name>
    <dbReference type="NCBI Taxonomy" id="118154"/>
    <lineage>
        <taxon>Eukaryota</taxon>
        <taxon>Metazoa</taxon>
        <taxon>Chordata</taxon>
        <taxon>Craniata</taxon>
        <taxon>Vertebrata</taxon>
        <taxon>Euteleostomi</taxon>
        <taxon>Actinopterygii</taxon>
        <taxon>Neopterygii</taxon>
        <taxon>Teleostei</taxon>
        <taxon>Anguilliformes</taxon>
        <taxon>Synaphobranchidae</taxon>
        <taxon>Synaphobranchus</taxon>
    </lineage>
</organism>
<gene>
    <name evidence="2" type="ORF">SKAU_G00073840</name>
</gene>
<feature type="compositionally biased region" description="Polar residues" evidence="1">
    <location>
        <begin position="55"/>
        <end position="66"/>
    </location>
</feature>
<keyword evidence="3" id="KW-1185">Reference proteome</keyword>
<dbReference type="EMBL" id="JAINUF010000002">
    <property type="protein sequence ID" value="KAJ8376804.1"/>
    <property type="molecule type" value="Genomic_DNA"/>
</dbReference>
<evidence type="ECO:0000256" key="1">
    <source>
        <dbReference type="SAM" id="MobiDB-lite"/>
    </source>
</evidence>
<evidence type="ECO:0000313" key="3">
    <source>
        <dbReference type="Proteomes" id="UP001152622"/>
    </source>
</evidence>
<feature type="compositionally biased region" description="Polar residues" evidence="1">
    <location>
        <begin position="77"/>
        <end position="97"/>
    </location>
</feature>
<dbReference type="Proteomes" id="UP001152622">
    <property type="component" value="Chromosome 2"/>
</dbReference>
<dbReference type="AlphaFoldDB" id="A0A9Q1G7A0"/>
<reference evidence="2" key="1">
    <citation type="journal article" date="2023" name="Science">
        <title>Genome structures resolve the early diversification of teleost fishes.</title>
        <authorList>
            <person name="Parey E."/>
            <person name="Louis A."/>
            <person name="Montfort J."/>
            <person name="Bouchez O."/>
            <person name="Roques C."/>
            <person name="Iampietro C."/>
            <person name="Lluch J."/>
            <person name="Castinel A."/>
            <person name="Donnadieu C."/>
            <person name="Desvignes T."/>
            <person name="Floi Bucao C."/>
            <person name="Jouanno E."/>
            <person name="Wen M."/>
            <person name="Mejri S."/>
            <person name="Dirks R."/>
            <person name="Jansen H."/>
            <person name="Henkel C."/>
            <person name="Chen W.J."/>
            <person name="Zahm M."/>
            <person name="Cabau C."/>
            <person name="Klopp C."/>
            <person name="Thompson A.W."/>
            <person name="Robinson-Rechavi M."/>
            <person name="Braasch I."/>
            <person name="Lecointre G."/>
            <person name="Bobe J."/>
            <person name="Postlethwait J.H."/>
            <person name="Berthelot C."/>
            <person name="Roest Crollius H."/>
            <person name="Guiguen Y."/>
        </authorList>
    </citation>
    <scope>NUCLEOTIDE SEQUENCE</scope>
    <source>
        <strain evidence="2">WJC10195</strain>
    </source>
</reference>